<evidence type="ECO:0000256" key="1">
    <source>
        <dbReference type="SAM" id="Phobius"/>
    </source>
</evidence>
<dbReference type="Proteomes" id="UP001202961">
    <property type="component" value="Unassembled WGS sequence"/>
</dbReference>
<protein>
    <submittedName>
        <fullName evidence="2">Prepilin-type N-terminal cleavage/methylation domain-containing protein</fullName>
    </submittedName>
</protein>
<organism evidence="2 3">
    <name type="scientific">Aporhodopirellula aestuarii</name>
    <dbReference type="NCBI Taxonomy" id="2950107"/>
    <lineage>
        <taxon>Bacteria</taxon>
        <taxon>Pseudomonadati</taxon>
        <taxon>Planctomycetota</taxon>
        <taxon>Planctomycetia</taxon>
        <taxon>Pirellulales</taxon>
        <taxon>Pirellulaceae</taxon>
        <taxon>Aporhodopirellula</taxon>
    </lineage>
</organism>
<evidence type="ECO:0000313" key="2">
    <source>
        <dbReference type="EMBL" id="MCM2373161.1"/>
    </source>
</evidence>
<gene>
    <name evidence="2" type="ORF">NB063_21330</name>
</gene>
<keyword evidence="1" id="KW-0472">Membrane</keyword>
<dbReference type="Pfam" id="PF07963">
    <property type="entry name" value="N_methyl"/>
    <property type="match status" value="1"/>
</dbReference>
<proteinExistence type="predicted"/>
<reference evidence="2 3" key="1">
    <citation type="journal article" date="2022" name="Syst. Appl. Microbiol.">
        <title>Rhodopirellula aestuarii sp. nov., a novel member of the genus Rhodopirellula isolated from brackish sediments collected in the Tagus River estuary, Portugal.</title>
        <authorList>
            <person name="Vitorino I.R."/>
            <person name="Klimek D."/>
            <person name="Calusinska M."/>
            <person name="Lobo-da-Cunha A."/>
            <person name="Vasconcelos V."/>
            <person name="Lage O.M."/>
        </authorList>
    </citation>
    <scope>NUCLEOTIDE SEQUENCE [LARGE SCALE GENOMIC DNA]</scope>
    <source>
        <strain evidence="2 3">ICT_H3.1</strain>
    </source>
</reference>
<feature type="transmembrane region" description="Helical" evidence="1">
    <location>
        <begin position="21"/>
        <end position="42"/>
    </location>
</feature>
<accession>A0ABT0U8Q5</accession>
<keyword evidence="1" id="KW-1133">Transmembrane helix</keyword>
<dbReference type="NCBIfam" id="TIGR02532">
    <property type="entry name" value="IV_pilin_GFxxxE"/>
    <property type="match status" value="1"/>
</dbReference>
<dbReference type="EMBL" id="JAMQBK010000060">
    <property type="protein sequence ID" value="MCM2373161.1"/>
    <property type="molecule type" value="Genomic_DNA"/>
</dbReference>
<dbReference type="InterPro" id="IPR012902">
    <property type="entry name" value="N_methyl_site"/>
</dbReference>
<comment type="caution">
    <text evidence="2">The sequence shown here is derived from an EMBL/GenBank/DDBJ whole genome shotgun (WGS) entry which is preliminary data.</text>
</comment>
<evidence type="ECO:0000313" key="3">
    <source>
        <dbReference type="Proteomes" id="UP001202961"/>
    </source>
</evidence>
<keyword evidence="1" id="KW-0812">Transmembrane</keyword>
<sequence length="164" mass="18141">MNRVLNHGIQKVSAGYTLIEVLVVLSLVSSLMGGTIGLMSIVQKSDKTSKQGFSVRQELRRFADDVRRDTHSASDVQTDQTSLTLSRESSTQPIVYRVESTTSVSRVVLNPDESSVTRDEYAIGRDAGIQIELLDNNKLVQWTITESDRPNAPIRIVAARRLAP</sequence>
<dbReference type="RefSeq" id="WP_250930795.1">
    <property type="nucleotide sequence ID" value="NZ_JAMQBK010000060.1"/>
</dbReference>
<name>A0ABT0U8Q5_9BACT</name>
<keyword evidence="3" id="KW-1185">Reference proteome</keyword>